<comment type="caution">
    <text evidence="2">The sequence shown here is derived from an EMBL/GenBank/DDBJ whole genome shotgun (WGS) entry which is preliminary data.</text>
</comment>
<feature type="region of interest" description="Disordered" evidence="1">
    <location>
        <begin position="1"/>
        <end position="20"/>
    </location>
</feature>
<dbReference type="AlphaFoldDB" id="A0A565BAY2"/>
<feature type="compositionally biased region" description="Polar residues" evidence="1">
    <location>
        <begin position="1"/>
        <end position="13"/>
    </location>
</feature>
<gene>
    <name evidence="2" type="ORF">ANE_LOCUS8770</name>
</gene>
<accession>A0A565BAY2</accession>
<evidence type="ECO:0000256" key="1">
    <source>
        <dbReference type="SAM" id="MobiDB-lite"/>
    </source>
</evidence>
<name>A0A565BAY2_9BRAS</name>
<proteinExistence type="predicted"/>
<organism evidence="2 3">
    <name type="scientific">Arabis nemorensis</name>
    <dbReference type="NCBI Taxonomy" id="586526"/>
    <lineage>
        <taxon>Eukaryota</taxon>
        <taxon>Viridiplantae</taxon>
        <taxon>Streptophyta</taxon>
        <taxon>Embryophyta</taxon>
        <taxon>Tracheophyta</taxon>
        <taxon>Spermatophyta</taxon>
        <taxon>Magnoliopsida</taxon>
        <taxon>eudicotyledons</taxon>
        <taxon>Gunneridae</taxon>
        <taxon>Pentapetalae</taxon>
        <taxon>rosids</taxon>
        <taxon>malvids</taxon>
        <taxon>Brassicales</taxon>
        <taxon>Brassicaceae</taxon>
        <taxon>Arabideae</taxon>
        <taxon>Arabis</taxon>
    </lineage>
</organism>
<keyword evidence="3" id="KW-1185">Reference proteome</keyword>
<sequence>MSSPIQIDSSGENSPSQNLVSSFSVSLSDSLSLMEEETLAHVHRARISKVGDVESSSVKGSWSDRNLVETGTSKAAGSSILGPSFHLGAWHSRERTHRNTAWSAGEEDSDSFGCRYLLRADRILRDRA</sequence>
<dbReference type="EMBL" id="CABITT030000003">
    <property type="protein sequence ID" value="VVA98325.1"/>
    <property type="molecule type" value="Genomic_DNA"/>
</dbReference>
<reference evidence="2" key="1">
    <citation type="submission" date="2019-07" db="EMBL/GenBank/DDBJ databases">
        <authorList>
            <person name="Dittberner H."/>
        </authorList>
    </citation>
    <scope>NUCLEOTIDE SEQUENCE [LARGE SCALE GENOMIC DNA]</scope>
</reference>
<evidence type="ECO:0000313" key="3">
    <source>
        <dbReference type="Proteomes" id="UP000489600"/>
    </source>
</evidence>
<protein>
    <submittedName>
        <fullName evidence="2">Uncharacterized protein</fullName>
    </submittedName>
</protein>
<evidence type="ECO:0000313" key="2">
    <source>
        <dbReference type="EMBL" id="VVA98325.1"/>
    </source>
</evidence>
<dbReference type="Proteomes" id="UP000489600">
    <property type="component" value="Unassembled WGS sequence"/>
</dbReference>